<proteinExistence type="predicted"/>
<dbReference type="Proteomes" id="UP001157138">
    <property type="component" value="Unassembled WGS sequence"/>
</dbReference>
<comment type="caution">
    <text evidence="1">The sequence shown here is derived from an EMBL/GenBank/DDBJ whole genome shotgun (WGS) entry which is preliminary data.</text>
</comment>
<protein>
    <submittedName>
        <fullName evidence="1">Uncharacterized protein</fullName>
    </submittedName>
</protein>
<evidence type="ECO:0000313" key="1">
    <source>
        <dbReference type="EMBL" id="GLT18591.1"/>
    </source>
</evidence>
<reference evidence="2" key="1">
    <citation type="journal article" date="2019" name="Int. J. Syst. Evol. Microbiol.">
        <title>The Global Catalogue of Microorganisms (GCM) 10K type strain sequencing project: providing services to taxonomists for standard genome sequencing and annotation.</title>
        <authorList>
            <consortium name="The Broad Institute Genomics Platform"/>
            <consortium name="The Broad Institute Genome Sequencing Center for Infectious Disease"/>
            <person name="Wu L."/>
            <person name="Ma J."/>
        </authorList>
    </citation>
    <scope>NUCLEOTIDE SEQUENCE [LARGE SCALE GENOMIC DNA]</scope>
    <source>
        <strain evidence="2">NBRC 108723</strain>
    </source>
</reference>
<dbReference type="EMBL" id="BSPW01000049">
    <property type="protein sequence ID" value="GLT18591.1"/>
    <property type="molecule type" value="Genomic_DNA"/>
</dbReference>
<organism evidence="1 2">
    <name type="scientific">Vibrio zhanjiangensis</name>
    <dbReference type="NCBI Taxonomy" id="1046128"/>
    <lineage>
        <taxon>Bacteria</taxon>
        <taxon>Pseudomonadati</taxon>
        <taxon>Pseudomonadota</taxon>
        <taxon>Gammaproteobacteria</taxon>
        <taxon>Vibrionales</taxon>
        <taxon>Vibrionaceae</taxon>
        <taxon>Vibrio</taxon>
    </lineage>
</organism>
<sequence>MSPLPTCELYHVYGVIQSVFIIAWKRENEILKMTFTGHYDSQDCCVILTLYVSGVFLMC</sequence>
<name>A0ABQ6F000_9VIBR</name>
<gene>
    <name evidence="1" type="ORF">GCM10007938_23700</name>
</gene>
<accession>A0ABQ6F000</accession>
<keyword evidence="2" id="KW-1185">Reference proteome</keyword>
<evidence type="ECO:0000313" key="2">
    <source>
        <dbReference type="Proteomes" id="UP001157138"/>
    </source>
</evidence>